<dbReference type="Proteomes" id="UP000006591">
    <property type="component" value="Chromosome 9"/>
</dbReference>
<evidence type="ECO:0000313" key="5">
    <source>
        <dbReference type="Proteomes" id="UP000006591"/>
    </source>
</evidence>
<evidence type="ECO:0000256" key="2">
    <source>
        <dbReference type="ARBA" id="ARBA00022679"/>
    </source>
</evidence>
<proteinExistence type="inferred from homology"/>
<dbReference type="CDD" id="cd03784">
    <property type="entry name" value="GT1_Gtf-like"/>
    <property type="match status" value="1"/>
</dbReference>
<keyword evidence="5" id="KW-1185">Reference proteome</keyword>
<dbReference type="HOGENOM" id="CLU_016073_0_0_1"/>
<dbReference type="EnsemblPlants" id="ONIVA09G17640.2">
    <property type="protein sequence ID" value="ONIVA09G17640.2"/>
    <property type="gene ID" value="ONIVA09G17640"/>
</dbReference>
<dbReference type="Pfam" id="PF00201">
    <property type="entry name" value="UDPGT"/>
    <property type="match status" value="1"/>
</dbReference>
<evidence type="ECO:0000256" key="3">
    <source>
        <dbReference type="SAM" id="MobiDB-lite"/>
    </source>
</evidence>
<organism evidence="4">
    <name type="scientific">Oryza nivara</name>
    <name type="common">Indian wild rice</name>
    <name type="synonym">Oryza sativa f. spontanea</name>
    <dbReference type="NCBI Taxonomy" id="4536"/>
    <lineage>
        <taxon>Eukaryota</taxon>
        <taxon>Viridiplantae</taxon>
        <taxon>Streptophyta</taxon>
        <taxon>Embryophyta</taxon>
        <taxon>Tracheophyta</taxon>
        <taxon>Spermatophyta</taxon>
        <taxon>Magnoliopsida</taxon>
        <taxon>Liliopsida</taxon>
        <taxon>Poales</taxon>
        <taxon>Poaceae</taxon>
        <taxon>BOP clade</taxon>
        <taxon>Oryzoideae</taxon>
        <taxon>Oryzeae</taxon>
        <taxon>Oryzinae</taxon>
        <taxon>Oryza</taxon>
    </lineage>
</organism>
<dbReference type="GO" id="GO:0080044">
    <property type="term" value="F:quercetin 7-O-glucosyltransferase activity"/>
    <property type="evidence" value="ECO:0007669"/>
    <property type="project" value="TreeGrafter"/>
</dbReference>
<dbReference type="PANTHER" id="PTHR11926">
    <property type="entry name" value="GLUCOSYL/GLUCURONOSYL TRANSFERASES"/>
    <property type="match status" value="1"/>
</dbReference>
<dbReference type="AlphaFoldDB" id="A0A0E0IMF9"/>
<dbReference type="InterPro" id="IPR035595">
    <property type="entry name" value="UDP_glycos_trans_CS"/>
</dbReference>
<dbReference type="SUPFAM" id="SSF53756">
    <property type="entry name" value="UDP-Glycosyltransferase/glycogen phosphorylase"/>
    <property type="match status" value="1"/>
</dbReference>
<dbReference type="Gene3D" id="3.40.50.2000">
    <property type="entry name" value="Glycogen Phosphorylase B"/>
    <property type="match status" value="3"/>
</dbReference>
<dbReference type="GO" id="GO:0080043">
    <property type="term" value="F:quercetin 3-O-glucosyltransferase activity"/>
    <property type="evidence" value="ECO:0007669"/>
    <property type="project" value="TreeGrafter"/>
</dbReference>
<protein>
    <submittedName>
        <fullName evidence="4">Uncharacterized protein</fullName>
    </submittedName>
</protein>
<feature type="region of interest" description="Disordered" evidence="3">
    <location>
        <begin position="152"/>
        <end position="202"/>
    </location>
</feature>
<keyword evidence="2" id="KW-0808">Transferase</keyword>
<feature type="compositionally biased region" description="Basic and acidic residues" evidence="3">
    <location>
        <begin position="192"/>
        <end position="202"/>
    </location>
</feature>
<sequence>MKKTTPAVTVELSPSLPHHRSILTLTCRRFFILIPSSLVQRINGNVVVSSPTLERALRVAASTSSPFRVQWTVVGRATTPSALPRPRLHLPPKYHIQWRSDLGDWHHLLQLRPPSSIFDFSLSEIEPSPFIQGEAPPPRHSANHRRRPSFADLIRAPGRRRASSPSAVNPGDTPPPLPRRGRAIPARAGRRHKEELGKEKEREEEHVHVLLLSYPAQGHVNPLLQFGKRLAAHRRVRCTLAVTRSLLNSCCRAPPSPGGGGGGVHVATYSDGCDARGYDELGDEGAYLSRLESAGSATLDELLRGESGEGRPVRAVVYDAFLPWAAPVARRHGASCAAFFTQACAVNVAYAHAWAGRVELPLPTSAPAPPLPGVPPELEPADFPTFLTAPAAGRSAYLDLLLRQCQGLEVADHVLTVGPTVPSAYLDGRLPGDASYGFDLHTPMAAESKAWLDERAASSVVYVSFGSLATPSAAQMAELAHGLRDSGRFFLWVVRSSETGKLPDGFAGETAAKNTTGLIVPWCPQLEVLAHGAVGCFVTHCGWNSTVEAVSAGVPMVAVAQWSDQPTNARYVEEAWRVGVRARADGEGVVRKEEVARCVARVMDGETGMEFRTNAARWSAMARAAMSQGEKDPKQCLGIGSAQKNIDLPVAVRKNSAGKKDDLAVKAITKSGAETKNQVEFSIGSGLGHNYKTVGTARYQNPGRWIWPDPTAGRVWYRAVPILSLCSTTRKTEVEGQKRNFVCNNRIGRDGRAARTLEALGFSIDRRRRLLEVNSAVAAAASGKDDIDAATVAGNNEFAAAVACYNVAAATVAGKDDINAAAAGKEDIDAAATGNDEFATAAAYFNAAAAGKDEFVAAAAACFNACRNPPLAAT</sequence>
<name>A0A0E0IMF9_ORYNI</name>
<reference evidence="4" key="2">
    <citation type="submission" date="2018-04" db="EMBL/GenBank/DDBJ databases">
        <title>OnivRS2 (Oryza nivara Reference Sequence Version 2).</title>
        <authorList>
            <person name="Zhang J."/>
            <person name="Kudrna D."/>
            <person name="Lee S."/>
            <person name="Talag J."/>
            <person name="Rajasekar S."/>
            <person name="Welchert J."/>
            <person name="Hsing Y.-I."/>
            <person name="Wing R.A."/>
        </authorList>
    </citation>
    <scope>NUCLEOTIDE SEQUENCE [LARGE SCALE GENOMIC DNA]</scope>
    <source>
        <strain evidence="4">SL10</strain>
    </source>
</reference>
<dbReference type="PROSITE" id="PS00375">
    <property type="entry name" value="UDPGT"/>
    <property type="match status" value="1"/>
</dbReference>
<reference evidence="4" key="1">
    <citation type="submission" date="2015-04" db="UniProtKB">
        <authorList>
            <consortium name="EnsemblPlants"/>
        </authorList>
    </citation>
    <scope>IDENTIFICATION</scope>
    <source>
        <strain evidence="4">SL10</strain>
    </source>
</reference>
<dbReference type="Gramene" id="ONIVA09G17640.2">
    <property type="protein sequence ID" value="ONIVA09G17640.2"/>
    <property type="gene ID" value="ONIVA09G17640"/>
</dbReference>
<evidence type="ECO:0000313" key="4">
    <source>
        <dbReference type="EnsemblPlants" id="ONIVA09G17640.2"/>
    </source>
</evidence>
<accession>A0A0E0IMF9</accession>
<comment type="similarity">
    <text evidence="1">Belongs to the UDP-glycosyltransferase family.</text>
</comment>
<dbReference type="PANTHER" id="PTHR11926:SF1556">
    <property type="entry name" value="GLYCOSYLTRANSFERASE"/>
    <property type="match status" value="1"/>
</dbReference>
<dbReference type="FunFam" id="3.40.50.2000:FF:000019">
    <property type="entry name" value="Glycosyltransferase"/>
    <property type="match status" value="1"/>
</dbReference>
<evidence type="ECO:0000256" key="1">
    <source>
        <dbReference type="ARBA" id="ARBA00009995"/>
    </source>
</evidence>
<dbReference type="InterPro" id="IPR002213">
    <property type="entry name" value="UDP_glucos_trans"/>
</dbReference>